<feature type="transmembrane region" description="Helical" evidence="1">
    <location>
        <begin position="150"/>
        <end position="171"/>
    </location>
</feature>
<keyword evidence="1" id="KW-1133">Transmembrane helix</keyword>
<keyword evidence="1" id="KW-0472">Membrane</keyword>
<dbReference type="EMBL" id="NFKP01000012">
    <property type="protein sequence ID" value="OUP69085.1"/>
    <property type="molecule type" value="Genomic_DNA"/>
</dbReference>
<dbReference type="Proteomes" id="UP000196386">
    <property type="component" value="Unassembled WGS sequence"/>
</dbReference>
<keyword evidence="1" id="KW-0812">Transmembrane</keyword>
<feature type="transmembrane region" description="Helical" evidence="1">
    <location>
        <begin position="192"/>
        <end position="211"/>
    </location>
</feature>
<reference evidence="3" key="1">
    <citation type="submission" date="2017-04" db="EMBL/GenBank/DDBJ databases">
        <title>Function of individual gut microbiota members based on whole genome sequencing of pure cultures obtained from chicken caecum.</title>
        <authorList>
            <person name="Medvecky M."/>
            <person name="Cejkova D."/>
            <person name="Polansky O."/>
            <person name="Karasova D."/>
            <person name="Kubasova T."/>
            <person name="Cizek A."/>
            <person name="Rychlik I."/>
        </authorList>
    </citation>
    <scope>NUCLEOTIDE SEQUENCE [LARGE SCALE GENOMIC DNA]</scope>
    <source>
        <strain evidence="3">An175</strain>
    </source>
</reference>
<feature type="transmembrane region" description="Helical" evidence="1">
    <location>
        <begin position="79"/>
        <end position="100"/>
    </location>
</feature>
<comment type="caution">
    <text evidence="2">The sequence shown here is derived from an EMBL/GenBank/DDBJ whole genome shotgun (WGS) entry which is preliminary data.</text>
</comment>
<dbReference type="AlphaFoldDB" id="A0A1Y4MK08"/>
<evidence type="ECO:0000313" key="2">
    <source>
        <dbReference type="EMBL" id="OUP69085.1"/>
    </source>
</evidence>
<name>A0A1Y4MK08_9FIRM</name>
<accession>A0A1Y4MK08</accession>
<protein>
    <submittedName>
        <fullName evidence="2">Uncharacterized protein</fullName>
    </submittedName>
</protein>
<organism evidence="2 3">
    <name type="scientific">Anaerotruncus colihominis</name>
    <dbReference type="NCBI Taxonomy" id="169435"/>
    <lineage>
        <taxon>Bacteria</taxon>
        <taxon>Bacillati</taxon>
        <taxon>Bacillota</taxon>
        <taxon>Clostridia</taxon>
        <taxon>Eubacteriales</taxon>
        <taxon>Oscillospiraceae</taxon>
        <taxon>Anaerotruncus</taxon>
    </lineage>
</organism>
<feature type="transmembrane region" description="Helical" evidence="1">
    <location>
        <begin position="217"/>
        <end position="236"/>
    </location>
</feature>
<evidence type="ECO:0000256" key="1">
    <source>
        <dbReference type="SAM" id="Phobius"/>
    </source>
</evidence>
<sequence length="258" mass="27104">MKKSSAKNFSRLRREQWGRRCVYTGCAANSGFGAASIQAAPRTVGQALSITSRAEVWETSCKQGGAFVENGYRNTLLKVTAILLIVSAILGVVSAVMLAVGVGREIGGVDGIGGMVMEIALDDPSFLSEAGISSPEELQYVLETDDFQDIMGATLGIVYAMMIVIAVIAAIPRLIAGIMGLSRASRPEKSGFFLGWGIALLVLGVIGMLFAGGLFSLNGIISLAGGVILPVLYLVGSSQLKKEFWRRHAAGEVGGPTF</sequence>
<evidence type="ECO:0000313" key="3">
    <source>
        <dbReference type="Proteomes" id="UP000196386"/>
    </source>
</evidence>
<gene>
    <name evidence="2" type="ORF">B5F11_10675</name>
</gene>
<proteinExistence type="predicted"/>